<reference evidence="1 2" key="1">
    <citation type="submission" date="2023-05" db="EMBL/GenBank/DDBJ databases">
        <title>B98-5 Cell Line De Novo Hybrid Assembly: An Optical Mapping Approach.</title>
        <authorList>
            <person name="Kananen K."/>
            <person name="Auerbach J.A."/>
            <person name="Kautto E."/>
            <person name="Blachly J.S."/>
        </authorList>
    </citation>
    <scope>NUCLEOTIDE SEQUENCE [LARGE SCALE GENOMIC DNA]</scope>
    <source>
        <strain evidence="1">B95-8</strain>
        <tissue evidence="1">Cell line</tissue>
    </source>
</reference>
<keyword evidence="2" id="KW-1185">Reference proteome</keyword>
<dbReference type="EMBL" id="JASSZA010000013">
    <property type="protein sequence ID" value="KAK2095470.1"/>
    <property type="molecule type" value="Genomic_DNA"/>
</dbReference>
<protein>
    <submittedName>
        <fullName evidence="1">RNA-binding protein 4B</fullName>
    </submittedName>
</protein>
<proteinExistence type="predicted"/>
<evidence type="ECO:0000313" key="1">
    <source>
        <dbReference type="EMBL" id="KAK2095470.1"/>
    </source>
</evidence>
<comment type="caution">
    <text evidence="1">The sequence shown here is derived from an EMBL/GenBank/DDBJ whole genome shotgun (WGS) entry which is preliminary data.</text>
</comment>
<dbReference type="Proteomes" id="UP001266305">
    <property type="component" value="Unassembled WGS sequence"/>
</dbReference>
<gene>
    <name evidence="1" type="primary">RBM4B_3</name>
    <name evidence="1" type="ORF">P7K49_026886</name>
</gene>
<sequence>MSHLPQVQSRTVISHLNSTSVNPNERHLLPNSYTAAISAAMAASAATTSTYCRKERSPLHHATAMLPIVVEGYGYGSESELSQVSAVTRNSLYDMAQYEWKQYVDRAWYSAF</sequence>
<evidence type="ECO:0000313" key="2">
    <source>
        <dbReference type="Proteomes" id="UP001266305"/>
    </source>
</evidence>
<accession>A0ABQ9UFC5</accession>
<organism evidence="1 2">
    <name type="scientific">Saguinus oedipus</name>
    <name type="common">Cotton-top tamarin</name>
    <name type="synonym">Oedipomidas oedipus</name>
    <dbReference type="NCBI Taxonomy" id="9490"/>
    <lineage>
        <taxon>Eukaryota</taxon>
        <taxon>Metazoa</taxon>
        <taxon>Chordata</taxon>
        <taxon>Craniata</taxon>
        <taxon>Vertebrata</taxon>
        <taxon>Euteleostomi</taxon>
        <taxon>Mammalia</taxon>
        <taxon>Eutheria</taxon>
        <taxon>Euarchontoglires</taxon>
        <taxon>Primates</taxon>
        <taxon>Haplorrhini</taxon>
        <taxon>Platyrrhini</taxon>
        <taxon>Cebidae</taxon>
        <taxon>Callitrichinae</taxon>
        <taxon>Saguinus</taxon>
    </lineage>
</organism>
<name>A0ABQ9UFC5_SAGOE</name>